<evidence type="ECO:0000256" key="1">
    <source>
        <dbReference type="ARBA" id="ARBA00022468"/>
    </source>
</evidence>
<proteinExistence type="inferred from homology"/>
<feature type="region of interest" description="Disordered" evidence="3">
    <location>
        <begin position="1033"/>
        <end position="1102"/>
    </location>
</feature>
<dbReference type="Pfam" id="PF00566">
    <property type="entry name" value="RabGAP-TBC"/>
    <property type="match status" value="1"/>
</dbReference>
<dbReference type="InterPro" id="IPR000195">
    <property type="entry name" value="Rab-GAP-TBC_dom"/>
</dbReference>
<evidence type="ECO:0000259" key="4">
    <source>
        <dbReference type="PROSITE" id="PS50086"/>
    </source>
</evidence>
<dbReference type="InterPro" id="IPR021935">
    <property type="entry name" value="SGSM1/2_RBD"/>
</dbReference>
<sequence>MNYREPPTFSLLKEISRSLPEAKEVVKRVQEMDEDVNGFGNAFSLSSLGYSDSPRRNSLTSSVFLPKYLWIRIALFQKTLNKIVDYLVEHADTNYERVSILAHPFDGPLFADLIRGPCTHDFTKTRTSDHLWTDPSAGELMQRKMIYTAGVPQPAKEIATNLQQKQSNGKRDKTRPRFSLDSGIGVSSSLNSVGQQQAQPPPSATYAPTGNFFLHFEPDSISPASILYLLTPPAHDNERGDSGSLLKLLVHFLFPSNESLWPNLANYGECLRSHMQNVQALPTCFVSDLIFIPTDLKSCSFTFLRDAVCKPLQAIYDGPFPIPQRGEKTFTILQNGKESIVSMGSVKPAYLDKLVIENATSVFPSDTPVEETEKPIPILVLFHSMDSDNLELLKYSGMYFLQIIHSLKSSRFVNLTIMILVILQRSSTSEAPGIGKRQEGGFTFDNVPTEEDSRVFRFQHQHSIFSPAPTVQKLTQAKDYVESLHQNERAPLLYGKNNVIVQPSMSTTRISGYLSMHKTGTEEDSGLQLKWAPNRAMSIPQDYEEEQQKKQLQNQSHLNGQQFNKSTEDASEILLSESSYWDFALDIDIKKVVYIHCHRHHFDDYGDTVILVRFDGIQYPPMDFPTFSQVISFIQCLETHLAPKAYLTPPTDEVDWDEISESSKNDSSPVSPTEDGELLPSSTIKKPTQFCFRIDTVETPPVAKHETGFRFFASTRRNSRVKAPSTNNLDSISKSSTPSEILPQIPVNVIDAFSNTYLTMQHQILTRVFNGWLAYTRSINQIRNKLQNLVYPRYLMPKPPPTEAEPLTADFWHNFRHSGGKTNRIREVYERVYFGGCDPALRREVWPFLLGHYPWSASAAEMEEIDRRTRMAYERSVSEWLAAEVIIFQQHQCARNSVAEAAASLDVQRALAEDPPKGVNNRSRSVSYRHEPTVEETAPSSKQVEVNGNTRGKIESADISKKTNGLPPLPSKGTHESRSAIKANHEMSVNTGDINSADHTDDDTEDCTLTTTDEDDAVVTAAAASRARRLALARAHSCPNSDRPPNNNHAMPSIRNVKSSKFSNEVNEEEDYVFDPPNWEKEQSNKPSVHAPRERKQSRYSRAEISGATYSSEVLEALSVNIQRIDKDVARSESAECYSKTRLISHVDLSTGENPQAVMLEQSTGGLCVASLDISANLYRLRTIMCTWIWQHMDIGYVQGMCDLLAPLLVVLEDEALTYSCFSQLMITMLKNFPLVSGAAVVNAEVAASAGIILPQFLEKMSFERAPNRRYDYTRPKTKQQILEEANNHRGTNGQIAKQSDVGPLPNGSTRINRQFEGLRNLIEVSRTSAWKCRQACIYIADITFGKTNSY</sequence>
<dbReference type="OrthoDB" id="10264062at2759"/>
<feature type="compositionally biased region" description="Basic and acidic residues" evidence="3">
    <location>
        <begin position="952"/>
        <end position="961"/>
    </location>
</feature>
<feature type="compositionally biased region" description="Polar residues" evidence="3">
    <location>
        <begin position="1038"/>
        <end position="1065"/>
    </location>
</feature>
<evidence type="ECO:0000313" key="8">
    <source>
        <dbReference type="WBParaSite" id="HDID_0000063001-mRNA-1"/>
    </source>
</evidence>
<feature type="domain" description="RUN" evidence="5">
    <location>
        <begin position="1"/>
        <end position="129"/>
    </location>
</feature>
<organism evidence="8">
    <name type="scientific">Hymenolepis diminuta</name>
    <name type="common">Rat tapeworm</name>
    <dbReference type="NCBI Taxonomy" id="6216"/>
    <lineage>
        <taxon>Eukaryota</taxon>
        <taxon>Metazoa</taxon>
        <taxon>Spiralia</taxon>
        <taxon>Lophotrochozoa</taxon>
        <taxon>Platyhelminthes</taxon>
        <taxon>Cestoda</taxon>
        <taxon>Eucestoda</taxon>
        <taxon>Cyclophyllidea</taxon>
        <taxon>Hymenolepididae</taxon>
        <taxon>Hymenolepis</taxon>
    </lineage>
</organism>
<feature type="region of interest" description="Disordered" evidence="3">
    <location>
        <begin position="1286"/>
        <end position="1308"/>
    </location>
</feature>
<dbReference type="PANTHER" id="PTHR22957">
    <property type="entry name" value="TBC1 DOMAIN FAMILY MEMBER GTPASE-ACTIVATING PROTEIN"/>
    <property type="match status" value="1"/>
</dbReference>
<dbReference type="SMART" id="SM00164">
    <property type="entry name" value="TBC"/>
    <property type="match status" value="1"/>
</dbReference>
<dbReference type="WBParaSite" id="HDID_0000063001-mRNA-1">
    <property type="protein sequence ID" value="HDID_0000063001-mRNA-1"/>
    <property type="gene ID" value="HDID_0000063001"/>
</dbReference>
<reference evidence="8" key="1">
    <citation type="submission" date="2016-04" db="UniProtKB">
        <authorList>
            <consortium name="WormBaseParasite"/>
        </authorList>
    </citation>
    <scope>IDENTIFICATION</scope>
</reference>
<dbReference type="GO" id="GO:0031410">
    <property type="term" value="C:cytoplasmic vesicle"/>
    <property type="evidence" value="ECO:0007669"/>
    <property type="project" value="UniProtKB-ARBA"/>
</dbReference>
<reference evidence="6 7" key="2">
    <citation type="submission" date="2018-11" db="EMBL/GenBank/DDBJ databases">
        <authorList>
            <consortium name="Pathogen Informatics"/>
        </authorList>
    </citation>
    <scope>NUCLEOTIDE SEQUENCE [LARGE SCALE GENOMIC DNA]</scope>
</reference>
<dbReference type="Gene3D" id="2.30.29.230">
    <property type="match status" value="1"/>
</dbReference>
<evidence type="ECO:0000313" key="6">
    <source>
        <dbReference type="EMBL" id="VDL17110.1"/>
    </source>
</evidence>
<comment type="similarity">
    <text evidence="2">Belongs to the RUTBC family.</text>
</comment>
<dbReference type="PROSITE" id="PS50826">
    <property type="entry name" value="RUN"/>
    <property type="match status" value="1"/>
</dbReference>
<evidence type="ECO:0000259" key="5">
    <source>
        <dbReference type="PROSITE" id="PS50826"/>
    </source>
</evidence>
<dbReference type="PANTHER" id="PTHR22957:SF187">
    <property type="entry name" value="SMALL G PROTEIN SIGNALING MODULATOR 1"/>
    <property type="match status" value="1"/>
</dbReference>
<feature type="compositionally biased region" description="Polar residues" evidence="3">
    <location>
        <begin position="1289"/>
        <end position="1298"/>
    </location>
</feature>
<dbReference type="STRING" id="6216.A0A158QBX2"/>
<dbReference type="GO" id="GO:0005096">
    <property type="term" value="F:GTPase activator activity"/>
    <property type="evidence" value="ECO:0007669"/>
    <property type="project" value="UniProtKB-KW"/>
</dbReference>
<dbReference type="Proteomes" id="UP000274504">
    <property type="component" value="Unassembled WGS sequence"/>
</dbReference>
<feature type="region of interest" description="Disordered" evidence="3">
    <location>
        <begin position="655"/>
        <end position="681"/>
    </location>
</feature>
<dbReference type="SUPFAM" id="SSF47923">
    <property type="entry name" value="Ypt/Rab-GAP domain of gyp1p"/>
    <property type="match status" value="1"/>
</dbReference>
<gene>
    <name evidence="6" type="ORF">HDID_LOCUS631</name>
</gene>
<dbReference type="PROSITE" id="PS50086">
    <property type="entry name" value="TBC_RABGAP"/>
    <property type="match status" value="1"/>
</dbReference>
<dbReference type="InterPro" id="IPR004012">
    <property type="entry name" value="Run_dom"/>
</dbReference>
<dbReference type="Gene3D" id="1.10.8.270">
    <property type="entry name" value="putative rabgap domain of human tbc1 domain family member 14 like domains"/>
    <property type="match status" value="1"/>
</dbReference>
<evidence type="ECO:0000256" key="2">
    <source>
        <dbReference type="ARBA" id="ARBA00034124"/>
    </source>
</evidence>
<name>A0A158QBX2_HYMDI</name>
<dbReference type="InterPro" id="IPR035969">
    <property type="entry name" value="Rab-GAP_TBC_sf"/>
</dbReference>
<dbReference type="EMBL" id="UYSG01000087">
    <property type="protein sequence ID" value="VDL17110.1"/>
    <property type="molecule type" value="Genomic_DNA"/>
</dbReference>
<dbReference type="SUPFAM" id="SSF140741">
    <property type="entry name" value="RUN domain-like"/>
    <property type="match status" value="1"/>
</dbReference>
<dbReference type="InterPro" id="IPR037213">
    <property type="entry name" value="Run_dom_sf"/>
</dbReference>
<feature type="region of interest" description="Disordered" evidence="3">
    <location>
        <begin position="913"/>
        <end position="978"/>
    </location>
</feature>
<evidence type="ECO:0000256" key="3">
    <source>
        <dbReference type="SAM" id="MobiDB-lite"/>
    </source>
</evidence>
<accession>A0A158QBX2</accession>
<feature type="domain" description="Rab-GAP TBC" evidence="4">
    <location>
        <begin position="836"/>
        <end position="1351"/>
    </location>
</feature>
<protein>
    <submittedName>
        <fullName evidence="8">Rab-GAP TBC domain-containing protein</fullName>
    </submittedName>
</protein>
<feature type="compositionally biased region" description="Polar residues" evidence="3">
    <location>
        <begin position="938"/>
        <end position="950"/>
    </location>
</feature>
<dbReference type="Gene3D" id="1.20.58.900">
    <property type="match status" value="1"/>
</dbReference>
<evidence type="ECO:0000313" key="7">
    <source>
        <dbReference type="Proteomes" id="UP000274504"/>
    </source>
</evidence>
<dbReference type="Pfam" id="PF02759">
    <property type="entry name" value="RUN"/>
    <property type="match status" value="1"/>
</dbReference>
<keyword evidence="1" id="KW-0343">GTPase activation</keyword>
<dbReference type="SMART" id="SM00593">
    <property type="entry name" value="RUN"/>
    <property type="match status" value="1"/>
</dbReference>
<dbReference type="Pfam" id="PF12068">
    <property type="entry name" value="PH_RBD"/>
    <property type="match status" value="1"/>
</dbReference>